<dbReference type="AlphaFoldDB" id="A0A1X7EJV5"/>
<dbReference type="PROSITE" id="PS00675">
    <property type="entry name" value="SIGMA54_INTERACT_1"/>
    <property type="match status" value="1"/>
</dbReference>
<dbReference type="PROSITE" id="PS00676">
    <property type="entry name" value="SIGMA54_INTERACT_2"/>
    <property type="match status" value="1"/>
</dbReference>
<dbReference type="GO" id="GO:0003677">
    <property type="term" value="F:DNA binding"/>
    <property type="evidence" value="ECO:0007669"/>
    <property type="project" value="UniProtKB-KW"/>
</dbReference>
<accession>A0A0H4KJH5</accession>
<dbReference type="CDD" id="cd00130">
    <property type="entry name" value="PAS"/>
    <property type="match status" value="1"/>
</dbReference>
<dbReference type="Gene3D" id="3.40.50.300">
    <property type="entry name" value="P-loop containing nucleotide triphosphate hydrolases"/>
    <property type="match status" value="1"/>
</dbReference>
<dbReference type="SUPFAM" id="SSF52540">
    <property type="entry name" value="P-loop containing nucleoside triphosphate hydrolases"/>
    <property type="match status" value="1"/>
</dbReference>
<keyword evidence="4" id="KW-0805">Transcription regulation</keyword>
<evidence type="ECO:0000313" key="8">
    <source>
        <dbReference type="EMBL" id="AKO92981.1"/>
    </source>
</evidence>
<evidence type="ECO:0000256" key="7">
    <source>
        <dbReference type="ARBA" id="ARBA00029500"/>
    </source>
</evidence>
<dbReference type="GO" id="GO:0005524">
    <property type="term" value="F:ATP binding"/>
    <property type="evidence" value="ECO:0007669"/>
    <property type="project" value="UniProtKB-KW"/>
</dbReference>
<dbReference type="SUPFAM" id="SSF55785">
    <property type="entry name" value="PYP-like sensor domain (PAS domain)"/>
    <property type="match status" value="1"/>
</dbReference>
<dbReference type="KEGG" id="beo:BEH_13355"/>
<keyword evidence="5" id="KW-0238">DNA-binding</keyword>
<evidence type="ECO:0000256" key="6">
    <source>
        <dbReference type="ARBA" id="ARBA00023163"/>
    </source>
</evidence>
<gene>
    <name evidence="8" type="ORF">BEH_13355</name>
</gene>
<evidence type="ECO:0000256" key="5">
    <source>
        <dbReference type="ARBA" id="ARBA00023125"/>
    </source>
</evidence>
<dbReference type="Pfam" id="PF25601">
    <property type="entry name" value="AAA_lid_14"/>
    <property type="match status" value="1"/>
</dbReference>
<evidence type="ECO:0000256" key="2">
    <source>
        <dbReference type="ARBA" id="ARBA00022797"/>
    </source>
</evidence>
<reference evidence="9" key="2">
    <citation type="submission" date="2015-06" db="EMBL/GenBank/DDBJ databases">
        <title>Genome Sequence of Bacillus endophyticus and Analysis of its Companion Mechanism in the Ketogulonigenium vulgare-Bacillus strain Consortium.</title>
        <authorList>
            <person name="Jia N."/>
            <person name="Du J."/>
            <person name="Ding M.-Z."/>
            <person name="Gao F."/>
            <person name="Yuan Y.-J."/>
        </authorList>
    </citation>
    <scope>NUCLEOTIDE SEQUENCE [LARGE SCALE GENOMIC DNA]</scope>
    <source>
        <strain evidence="9">Hbe603</strain>
    </source>
</reference>
<dbReference type="RefSeq" id="WP_040057420.1">
    <property type="nucleotide sequence ID" value="NZ_CP011974.1"/>
</dbReference>
<dbReference type="GeneID" id="93701795"/>
<dbReference type="InterPro" id="IPR013767">
    <property type="entry name" value="PAS_fold"/>
</dbReference>
<accession>A0A1X7EJV5</accession>
<dbReference type="PROSITE" id="PS50112">
    <property type="entry name" value="PAS"/>
    <property type="match status" value="1"/>
</dbReference>
<dbReference type="InterPro" id="IPR002078">
    <property type="entry name" value="Sigma_54_int"/>
</dbReference>
<dbReference type="NCBIfam" id="TIGR00229">
    <property type="entry name" value="sensory_box"/>
    <property type="match status" value="1"/>
</dbReference>
<dbReference type="Proteomes" id="UP000036202">
    <property type="component" value="Chromosome"/>
</dbReference>
<dbReference type="Gene3D" id="3.30.450.20">
    <property type="entry name" value="PAS domain"/>
    <property type="match status" value="1"/>
</dbReference>
<dbReference type="EMBL" id="CP011974">
    <property type="protein sequence ID" value="AKO92981.1"/>
    <property type="molecule type" value="Genomic_DNA"/>
</dbReference>
<dbReference type="InterPro" id="IPR003593">
    <property type="entry name" value="AAA+_ATPase"/>
</dbReference>
<dbReference type="InterPro" id="IPR058031">
    <property type="entry name" value="AAA_lid_NorR"/>
</dbReference>
<dbReference type="SUPFAM" id="SSF46689">
    <property type="entry name" value="Homeodomain-like"/>
    <property type="match status" value="1"/>
</dbReference>
<reference evidence="8 9" key="1">
    <citation type="journal article" date="2015" name="PLoS ONE">
        <title>Genome Sequence of Bacillus endophyticus and Analysis of Its Companion Mechanism in the Ketogulonigenium vulgare-Bacillus Strain Consortium.</title>
        <authorList>
            <person name="Jia N."/>
            <person name="Du J."/>
            <person name="Ding M.Z."/>
            <person name="Gao F."/>
            <person name="Yuan Y.J."/>
        </authorList>
    </citation>
    <scope>NUCLEOTIDE SEQUENCE [LARGE SCALE GENOMIC DNA]</scope>
    <source>
        <strain evidence="8 9">Hbe603</strain>
    </source>
</reference>
<dbReference type="Gene3D" id="1.10.8.60">
    <property type="match status" value="1"/>
</dbReference>
<evidence type="ECO:0000256" key="1">
    <source>
        <dbReference type="ARBA" id="ARBA00022741"/>
    </source>
</evidence>
<dbReference type="SMART" id="SM00382">
    <property type="entry name" value="AAA"/>
    <property type="match status" value="1"/>
</dbReference>
<dbReference type="Pfam" id="PF00989">
    <property type="entry name" value="PAS"/>
    <property type="match status" value="1"/>
</dbReference>
<dbReference type="InterPro" id="IPR009057">
    <property type="entry name" value="Homeodomain-like_sf"/>
</dbReference>
<dbReference type="Gene3D" id="1.10.10.60">
    <property type="entry name" value="Homeodomain-like"/>
    <property type="match status" value="1"/>
</dbReference>
<sequence>MSPIFLSSEIKMMLDQLKDGIYIANKNGVTLWINQTSEKQLGVKRKDIIGKTADELEARNLFTPSVTKIVLKKRKTISKAQTSKGIQYLATGSLIELEETGEEYVIVHVKDISEMVKNAFKLKKAETLMSQYWNEIQKMKSEKRVETGEKRLIGTSDAHNEVMDLLRRVANFDATILLQGETGVGKSVFAKEVHVLSDRRNQPFVQVNCGALPANLIESELFGYKKGAFTGANSRGKTGLIEEASGGTLFLDEIGEFPLELQPKLLQFLQDKSFLPIGSTVLQHSDTRIITATNQDLLQLVKEKRFREDLYYRLNVIPIEILSLKERREDILPLAHHFLQTYNYKYQRNVVLSKEVQPFFYRYNWPGNIRELENLIERLVITVRQEKILENDLPYHMLKTDDEPASLGAEEEELQGKSLSEYLDSIERKMILRAYSKYKSTRKMAEKLGLTQSAVVRRMKKYDIS</sequence>
<dbReference type="InterPro" id="IPR035965">
    <property type="entry name" value="PAS-like_dom_sf"/>
</dbReference>
<dbReference type="PANTHER" id="PTHR32071">
    <property type="entry name" value="TRANSCRIPTIONAL REGULATORY PROTEIN"/>
    <property type="match status" value="1"/>
</dbReference>
<dbReference type="OrthoDB" id="9771372at2"/>
<dbReference type="PROSITE" id="PS00688">
    <property type="entry name" value="SIGMA54_INTERACT_3"/>
    <property type="match status" value="1"/>
</dbReference>
<dbReference type="Pfam" id="PF00158">
    <property type="entry name" value="Sigma54_activat"/>
    <property type="match status" value="1"/>
</dbReference>
<evidence type="ECO:0000256" key="3">
    <source>
        <dbReference type="ARBA" id="ARBA00022840"/>
    </source>
</evidence>
<dbReference type="InterPro" id="IPR000014">
    <property type="entry name" value="PAS"/>
</dbReference>
<dbReference type="Pfam" id="PF18024">
    <property type="entry name" value="HTH_50"/>
    <property type="match status" value="1"/>
</dbReference>
<protein>
    <recommendedName>
        <fullName evidence="7">HTH-type transcriptional regulatory protein TyrR</fullName>
    </recommendedName>
</protein>
<name>A0A1X7EJV5_9BACI</name>
<dbReference type="PATRIC" id="fig|135735.6.peg.2822"/>
<keyword evidence="2" id="KW-0058">Aromatic hydrocarbons catabolism</keyword>
<dbReference type="CDD" id="cd00009">
    <property type="entry name" value="AAA"/>
    <property type="match status" value="1"/>
</dbReference>
<dbReference type="PANTHER" id="PTHR32071:SF57">
    <property type="entry name" value="C4-DICARBOXYLATE TRANSPORT TRANSCRIPTIONAL REGULATORY PROTEIN DCTD"/>
    <property type="match status" value="1"/>
</dbReference>
<keyword evidence="1" id="KW-0547">Nucleotide-binding</keyword>
<dbReference type="InterPro" id="IPR025943">
    <property type="entry name" value="Sigma_54_int_dom_ATP-bd_2"/>
</dbReference>
<organism evidence="8 9">
    <name type="scientific">Priestia filamentosa</name>
    <dbReference type="NCBI Taxonomy" id="1402861"/>
    <lineage>
        <taxon>Bacteria</taxon>
        <taxon>Bacillati</taxon>
        <taxon>Bacillota</taxon>
        <taxon>Bacilli</taxon>
        <taxon>Bacillales</taxon>
        <taxon>Bacillaceae</taxon>
        <taxon>Priestia</taxon>
    </lineage>
</organism>
<keyword evidence="9" id="KW-1185">Reference proteome</keyword>
<proteinExistence type="predicted"/>
<dbReference type="SMART" id="SM00091">
    <property type="entry name" value="PAS"/>
    <property type="match status" value="1"/>
</dbReference>
<dbReference type="InterPro" id="IPR030828">
    <property type="entry name" value="HTH_TyrR"/>
</dbReference>
<dbReference type="GO" id="GO:0006355">
    <property type="term" value="P:regulation of DNA-templated transcription"/>
    <property type="evidence" value="ECO:0007669"/>
    <property type="project" value="InterPro"/>
</dbReference>
<dbReference type="InterPro" id="IPR025944">
    <property type="entry name" value="Sigma_54_int_dom_CS"/>
</dbReference>
<dbReference type="InterPro" id="IPR025662">
    <property type="entry name" value="Sigma_54_int_dom_ATP-bd_1"/>
</dbReference>
<dbReference type="NCBIfam" id="TIGR04381">
    <property type="entry name" value="HTH_TypR"/>
    <property type="match status" value="1"/>
</dbReference>
<keyword evidence="3" id="KW-0067">ATP-binding</keyword>
<dbReference type="PROSITE" id="PS50045">
    <property type="entry name" value="SIGMA54_INTERACT_4"/>
    <property type="match status" value="1"/>
</dbReference>
<keyword evidence="6" id="KW-0804">Transcription</keyword>
<evidence type="ECO:0000256" key="4">
    <source>
        <dbReference type="ARBA" id="ARBA00023015"/>
    </source>
</evidence>
<dbReference type="InterPro" id="IPR027417">
    <property type="entry name" value="P-loop_NTPase"/>
</dbReference>
<evidence type="ECO:0000313" key="9">
    <source>
        <dbReference type="Proteomes" id="UP000036202"/>
    </source>
</evidence>
<dbReference type="FunFam" id="3.40.50.300:FF:000006">
    <property type="entry name" value="DNA-binding transcriptional regulator NtrC"/>
    <property type="match status" value="1"/>
</dbReference>